<feature type="coiled-coil region" evidence="3">
    <location>
        <begin position="1672"/>
        <end position="1699"/>
    </location>
</feature>
<organism evidence="6 8">
    <name type="scientific">Pseudomonas extremaustralis</name>
    <dbReference type="NCBI Taxonomy" id="359110"/>
    <lineage>
        <taxon>Bacteria</taxon>
        <taxon>Pseudomonadati</taxon>
        <taxon>Pseudomonadota</taxon>
        <taxon>Gammaproteobacteria</taxon>
        <taxon>Pseudomonadales</taxon>
        <taxon>Pseudomonadaceae</taxon>
        <taxon>Pseudomonas</taxon>
    </lineage>
</organism>
<keyword evidence="7" id="KW-1185">Reference proteome</keyword>
<dbReference type="Gene3D" id="3.80.10.10">
    <property type="entry name" value="Ribonuclease Inhibitor"/>
    <property type="match status" value="4"/>
</dbReference>
<gene>
    <name evidence="6" type="ORF">FIV36_25045</name>
    <name evidence="5" type="ORF">SAMN05216591_6254</name>
</gene>
<protein>
    <submittedName>
        <fullName evidence="5">Leucine rich repeat-containing protein</fullName>
    </submittedName>
</protein>
<feature type="domain" description="Dermonecrotic toxin N-terminal" evidence="4">
    <location>
        <begin position="74"/>
        <end position="334"/>
    </location>
</feature>
<dbReference type="OrthoDB" id="1467561at2"/>
<evidence type="ECO:0000313" key="6">
    <source>
        <dbReference type="EMBL" id="TWS01346.1"/>
    </source>
</evidence>
<dbReference type="PANTHER" id="PTHR48051:SF54">
    <property type="entry name" value="LEUCINE-RICH REPEAT-CONTAINING PROTEIN"/>
    <property type="match status" value="1"/>
</dbReference>
<keyword evidence="3" id="KW-0175">Coiled coil</keyword>
<keyword evidence="2" id="KW-0677">Repeat</keyword>
<dbReference type="Proteomes" id="UP000317951">
    <property type="component" value="Unassembled WGS sequence"/>
</dbReference>
<dbReference type="RefSeq" id="WP_010566610.1">
    <property type="nucleotide sequence ID" value="NZ_LT629689.1"/>
</dbReference>
<evidence type="ECO:0000256" key="3">
    <source>
        <dbReference type="SAM" id="Coils"/>
    </source>
</evidence>
<dbReference type="SUPFAM" id="SSF52058">
    <property type="entry name" value="L domain-like"/>
    <property type="match status" value="2"/>
</dbReference>
<dbReference type="InterPro" id="IPR050216">
    <property type="entry name" value="LRR_domain-containing"/>
</dbReference>
<name>A0A5C5Q9Z9_9PSED</name>
<reference evidence="5 7" key="1">
    <citation type="submission" date="2016-10" db="EMBL/GenBank/DDBJ databases">
        <authorList>
            <person name="Varghese N."/>
            <person name="Submissions S."/>
        </authorList>
    </citation>
    <scope>NUCLEOTIDE SEQUENCE [LARGE SCALE GENOMIC DNA]</scope>
    <source>
        <strain evidence="5 7">DSM 17835</strain>
    </source>
</reference>
<dbReference type="InterPro" id="IPR046673">
    <property type="entry name" value="ToxA_N"/>
</dbReference>
<dbReference type="EMBL" id="LT629689">
    <property type="protein sequence ID" value="SDG49442.1"/>
    <property type="molecule type" value="Genomic_DNA"/>
</dbReference>
<evidence type="ECO:0000313" key="8">
    <source>
        <dbReference type="Proteomes" id="UP000317951"/>
    </source>
</evidence>
<evidence type="ECO:0000256" key="2">
    <source>
        <dbReference type="ARBA" id="ARBA00022737"/>
    </source>
</evidence>
<evidence type="ECO:0000256" key="1">
    <source>
        <dbReference type="ARBA" id="ARBA00022614"/>
    </source>
</evidence>
<evidence type="ECO:0000313" key="5">
    <source>
        <dbReference type="EMBL" id="SDG49442.1"/>
    </source>
</evidence>
<dbReference type="Proteomes" id="UP000182858">
    <property type="component" value="Chromosome I"/>
</dbReference>
<dbReference type="InterPro" id="IPR001611">
    <property type="entry name" value="Leu-rich_rpt"/>
</dbReference>
<dbReference type="InterPro" id="IPR003591">
    <property type="entry name" value="Leu-rich_rpt_typical-subtyp"/>
</dbReference>
<dbReference type="Pfam" id="PF13855">
    <property type="entry name" value="LRR_8"/>
    <property type="match status" value="1"/>
</dbReference>
<proteinExistence type="predicted"/>
<dbReference type="GeneID" id="78557532"/>
<sequence length="1970" mass="220134">MAQHPATQTPHLDILTHAIPPWLGNASAAKRAALAAGTAGIVDVSPHATEQQRAHLKQLNGAAWAAQNRVDQALAALQSPEDFGADRLRAALKDEFGIDTDVRTTYLQLYVPLTLAGFTVKQGAARTWSVSLLEAALHNFEADETYERHSGFSTRPTPNGQFSPLPALDAKISIAQFTQLCRRLDIGGQYQRYLDNHLDLGNPVARAGLEHWIKQSHLAALKLALYMALLKDDLPTASHDALLNLINNGHATHNGCPPLLAHDLAIMDCRLTGIVLFSPDLESSREVVPLIAYIPDNPLHPIKHYPSSAAFMHSLVARLRDTDYQGFFSRFVRHEDAGVFFADLNQRLSHVTWHPHQAGDPLPSWRDTPTQRPNLQFRALRISDDLFAHLFQMKLSKLQTDAQSRAVSTARVDQKARWERWAFLQKIGETLLQIVAFVALPFIPPLGALMLAYTAYQMLDEAFEGIVDWALGLQREALGHALGLMEQLVQLGLFATGVPIAEDVLRQALPKEMLAFIDRLKPVKLPNGERRLWQPDLNPYRQDLTLPADARPDAQGLYQHQDKTILALNGAHYHVNADANGYAIQHPTRPAAYRPAVMTNGHGAWVTELENPLSWDRTTLMRRLGYQTDTLSDGQLAQIRDSSATHDNTLRKMHSTRQTPPPLLADTLKRFKIDQQLQDFLAQMNSDDPAIYTKADPQTQLQLLISYGLWPSSKTLRVLDASGTTLWEFPGDADASTVQVLEAQLHNGDLLPTLIEGLNEPQRKALLEEEFGLPPASSRTRATALRKKLARIAHDKRFSLFESRYRGLDRTTEPRVQKIIDSASRPGLPSTLAAELLAAASGEELKAIDAGQVPTRLAELAEWSLHEVRTTRAYEGLYLDTVENPDTCRLALHSLENLSGWPSWVRLEVRQYRTDGELLDAIGPTHALTRRTLVATPDGQYIPENSQGALFGSTDFYTAVLQALPDSARDALDIHIGQGPRLKQAIGEYPMDRPTVRALLDADPLLKPAYDPNVMRLRGGMDGYPPIIPELPGPSGGPSLEQQLQTLRPQLPPAKISEMLAALHQTPGGAQLALTRLRNEYIQLDLALVVWESQTPRAHPLTGAPLNATEHDYLRRDRSLFAHQLRRAWRQETAIDNFYEPPASNGHILRLSGPLLGELPTLTARFEHIAHLELQGAHQRLDVEAFLQLFPRLRRLNIRNISLDELPPSLASMNTLNELILSSCNIRLTAQSQATINGMTSLLTLDLYNNPLSLTPNLEQMPQLQYLDLASTGIDELPPGLLSRNHLTFVMLSNNRIGELPAALFDLPIDVTRHFDLSDNPLSNQALERIKAYFQRTHHYLEATPVRGDTEQARRLFPTFNDDQINRFIFSLPGDLAAGRIEMNRLERDYPTIRLDTADWANDSRVSAEEQALRQRFVNALEAVWRRDITSGDTPEGQPTPSYEFNLFIPVSGELPTLRTSFNHVAVLALKGAGGHLNLDGFLRSFPALTALHIENFVLGELPQISHLSQLSYLTLDRCAINLSPATAQTLQSLAGLKHLNLDNTPLTLLPDFSQMPHLISLSLHNTGLRELPLTLITPTTMRARVDLSQNSLRELPDDAFLAPPAVSAAFDLSANPLSPSTLQRLKSYCRDKGEHWNADVPVSQLQRLKALYPSLSERDNKRIFFELPGELEDADVHISRLSAEYEQLENNLQDWALNVPPMDQVRDPFVNENARATEQVHRLGFKELLLRCWRRETQHDEHEWPARRTHKLVFNGQLLGDLPALNARLEHVTQLELTGDGNRRGIGEFLRAFPNLTSLSVERHALQHIPDSVFDLNQLQQLNLSYNSIRLTPDNLEQLSRLAELNQLDLSDNPLTLSPDLRNLSKLTMVYLDNCGLSEVPLGTFSLPRLRALDLSDNLIQHLSTDLLEMPLPLDDESDLSGNPLSAASMAILRAYYRQTGYEFGVEEATLDENQIELTPPSTPEAMEE</sequence>
<dbReference type="EMBL" id="VFET01000028">
    <property type="protein sequence ID" value="TWS01346.1"/>
    <property type="molecule type" value="Genomic_DNA"/>
</dbReference>
<accession>A0A5C5Q9Z9</accession>
<dbReference type="GO" id="GO:0005737">
    <property type="term" value="C:cytoplasm"/>
    <property type="evidence" value="ECO:0007669"/>
    <property type="project" value="TreeGrafter"/>
</dbReference>
<reference evidence="6 8" key="2">
    <citation type="submission" date="2019-06" db="EMBL/GenBank/DDBJ databases">
        <title>Pseudomonas bimorpha sp. nov. isolated from bovine raw milk and skim milk concentrate.</title>
        <authorList>
            <person name="Hofmann K."/>
            <person name="Huptas C."/>
            <person name="Doll E."/>
            <person name="Scherer S."/>
            <person name="Wenning M."/>
        </authorList>
    </citation>
    <scope>NUCLEOTIDE SEQUENCE [LARGE SCALE GENOMIC DNA]</scope>
    <source>
        <strain evidence="6 8">DSM 17835</strain>
    </source>
</reference>
<keyword evidence="1" id="KW-0433">Leucine-rich repeat</keyword>
<evidence type="ECO:0000259" key="4">
    <source>
        <dbReference type="Pfam" id="PF20178"/>
    </source>
</evidence>
<dbReference type="SMART" id="SM00369">
    <property type="entry name" value="LRR_TYP"/>
    <property type="match status" value="8"/>
</dbReference>
<dbReference type="InterPro" id="IPR032675">
    <property type="entry name" value="LRR_dom_sf"/>
</dbReference>
<dbReference type="PROSITE" id="PS51450">
    <property type="entry name" value="LRR"/>
    <property type="match status" value="3"/>
</dbReference>
<evidence type="ECO:0000313" key="7">
    <source>
        <dbReference type="Proteomes" id="UP000182858"/>
    </source>
</evidence>
<dbReference type="Pfam" id="PF20178">
    <property type="entry name" value="ToxA_N"/>
    <property type="match status" value="1"/>
</dbReference>
<dbReference type="PANTHER" id="PTHR48051">
    <property type="match status" value="1"/>
</dbReference>